<gene>
    <name evidence="2" type="ORF">GUITHDRAFT_110888</name>
</gene>
<keyword evidence="4" id="KW-1185">Reference proteome</keyword>
<feature type="transmembrane region" description="Helical" evidence="1">
    <location>
        <begin position="30"/>
        <end position="50"/>
    </location>
</feature>
<reference evidence="3" key="3">
    <citation type="submission" date="2015-06" db="UniProtKB">
        <authorList>
            <consortium name="EnsemblProtists"/>
        </authorList>
    </citation>
    <scope>IDENTIFICATION</scope>
</reference>
<dbReference type="HOGENOM" id="CLU_870023_0_0_1"/>
<dbReference type="PaxDb" id="55529-EKX43161"/>
<dbReference type="KEGG" id="gtt:GUITHDRAFT_110888"/>
<dbReference type="EnsemblProtists" id="EKX43161">
    <property type="protein sequence ID" value="EKX43161"/>
    <property type="gene ID" value="GUITHDRAFT_110888"/>
</dbReference>
<dbReference type="RefSeq" id="XP_005830141.1">
    <property type="nucleotide sequence ID" value="XM_005830084.1"/>
</dbReference>
<dbReference type="EMBL" id="JH993012">
    <property type="protein sequence ID" value="EKX43161.1"/>
    <property type="molecule type" value="Genomic_DNA"/>
</dbReference>
<name>L1J3R9_GUITC</name>
<proteinExistence type="predicted"/>
<keyword evidence="1" id="KW-0812">Transmembrane</keyword>
<keyword evidence="1" id="KW-0472">Membrane</keyword>
<reference evidence="4" key="2">
    <citation type="submission" date="2012-11" db="EMBL/GenBank/DDBJ databases">
        <authorList>
            <person name="Kuo A."/>
            <person name="Curtis B.A."/>
            <person name="Tanifuji G."/>
            <person name="Burki F."/>
            <person name="Gruber A."/>
            <person name="Irimia M."/>
            <person name="Maruyama S."/>
            <person name="Arias M.C."/>
            <person name="Ball S.G."/>
            <person name="Gile G.H."/>
            <person name="Hirakawa Y."/>
            <person name="Hopkins J.F."/>
            <person name="Rensing S.A."/>
            <person name="Schmutz J."/>
            <person name="Symeonidi A."/>
            <person name="Elias M."/>
            <person name="Eveleigh R.J."/>
            <person name="Herman E.K."/>
            <person name="Klute M.J."/>
            <person name="Nakayama T."/>
            <person name="Obornik M."/>
            <person name="Reyes-Prieto A."/>
            <person name="Armbrust E.V."/>
            <person name="Aves S.J."/>
            <person name="Beiko R.G."/>
            <person name="Coutinho P."/>
            <person name="Dacks J.B."/>
            <person name="Durnford D.G."/>
            <person name="Fast N.M."/>
            <person name="Green B.R."/>
            <person name="Grisdale C."/>
            <person name="Hempe F."/>
            <person name="Henrissat B."/>
            <person name="Hoppner M.P."/>
            <person name="Ishida K.-I."/>
            <person name="Kim E."/>
            <person name="Koreny L."/>
            <person name="Kroth P.G."/>
            <person name="Liu Y."/>
            <person name="Malik S.-B."/>
            <person name="Maier U.G."/>
            <person name="McRose D."/>
            <person name="Mock T."/>
            <person name="Neilson J.A."/>
            <person name="Onodera N.T."/>
            <person name="Poole A.M."/>
            <person name="Pritham E.J."/>
            <person name="Richards T.A."/>
            <person name="Rocap G."/>
            <person name="Roy S.W."/>
            <person name="Sarai C."/>
            <person name="Schaack S."/>
            <person name="Shirato S."/>
            <person name="Slamovits C.H."/>
            <person name="Spencer D.F."/>
            <person name="Suzuki S."/>
            <person name="Worden A.Z."/>
            <person name="Zauner S."/>
            <person name="Barry K."/>
            <person name="Bell C."/>
            <person name="Bharti A.K."/>
            <person name="Crow J.A."/>
            <person name="Grimwood J."/>
            <person name="Kramer R."/>
            <person name="Lindquist E."/>
            <person name="Lucas S."/>
            <person name="Salamov A."/>
            <person name="McFadden G.I."/>
            <person name="Lane C.E."/>
            <person name="Keeling P.J."/>
            <person name="Gray M.W."/>
            <person name="Grigoriev I.V."/>
            <person name="Archibald J.M."/>
        </authorList>
    </citation>
    <scope>NUCLEOTIDE SEQUENCE</scope>
    <source>
        <strain evidence="4">CCMP2712</strain>
    </source>
</reference>
<evidence type="ECO:0000313" key="2">
    <source>
        <dbReference type="EMBL" id="EKX43161.1"/>
    </source>
</evidence>
<dbReference type="AlphaFoldDB" id="L1J3R9"/>
<reference evidence="2 4" key="1">
    <citation type="journal article" date="2012" name="Nature">
        <title>Algal genomes reveal evolutionary mosaicism and the fate of nucleomorphs.</title>
        <authorList>
            <consortium name="DOE Joint Genome Institute"/>
            <person name="Curtis B.A."/>
            <person name="Tanifuji G."/>
            <person name="Burki F."/>
            <person name="Gruber A."/>
            <person name="Irimia M."/>
            <person name="Maruyama S."/>
            <person name="Arias M.C."/>
            <person name="Ball S.G."/>
            <person name="Gile G.H."/>
            <person name="Hirakawa Y."/>
            <person name="Hopkins J.F."/>
            <person name="Kuo A."/>
            <person name="Rensing S.A."/>
            <person name="Schmutz J."/>
            <person name="Symeonidi A."/>
            <person name="Elias M."/>
            <person name="Eveleigh R.J."/>
            <person name="Herman E.K."/>
            <person name="Klute M.J."/>
            <person name="Nakayama T."/>
            <person name="Obornik M."/>
            <person name="Reyes-Prieto A."/>
            <person name="Armbrust E.V."/>
            <person name="Aves S.J."/>
            <person name="Beiko R.G."/>
            <person name="Coutinho P."/>
            <person name="Dacks J.B."/>
            <person name="Durnford D.G."/>
            <person name="Fast N.M."/>
            <person name="Green B.R."/>
            <person name="Grisdale C.J."/>
            <person name="Hempel F."/>
            <person name="Henrissat B."/>
            <person name="Hoppner M.P."/>
            <person name="Ishida K."/>
            <person name="Kim E."/>
            <person name="Koreny L."/>
            <person name="Kroth P.G."/>
            <person name="Liu Y."/>
            <person name="Malik S.B."/>
            <person name="Maier U.G."/>
            <person name="McRose D."/>
            <person name="Mock T."/>
            <person name="Neilson J.A."/>
            <person name="Onodera N.T."/>
            <person name="Poole A.M."/>
            <person name="Pritham E.J."/>
            <person name="Richards T.A."/>
            <person name="Rocap G."/>
            <person name="Roy S.W."/>
            <person name="Sarai C."/>
            <person name="Schaack S."/>
            <person name="Shirato S."/>
            <person name="Slamovits C.H."/>
            <person name="Spencer D.F."/>
            <person name="Suzuki S."/>
            <person name="Worden A.Z."/>
            <person name="Zauner S."/>
            <person name="Barry K."/>
            <person name="Bell C."/>
            <person name="Bharti A.K."/>
            <person name="Crow J.A."/>
            <person name="Grimwood J."/>
            <person name="Kramer R."/>
            <person name="Lindquist E."/>
            <person name="Lucas S."/>
            <person name="Salamov A."/>
            <person name="McFadden G.I."/>
            <person name="Lane C.E."/>
            <person name="Keeling P.J."/>
            <person name="Gray M.W."/>
            <person name="Grigoriev I.V."/>
            <person name="Archibald J.M."/>
        </authorList>
    </citation>
    <scope>NUCLEOTIDE SEQUENCE</scope>
    <source>
        <strain evidence="2 4">CCMP2712</strain>
    </source>
</reference>
<dbReference type="GeneID" id="17299783"/>
<evidence type="ECO:0000256" key="1">
    <source>
        <dbReference type="SAM" id="Phobius"/>
    </source>
</evidence>
<protein>
    <submittedName>
        <fullName evidence="2 3">Uncharacterized protein</fullName>
    </submittedName>
</protein>
<organism evidence="2">
    <name type="scientific">Guillardia theta (strain CCMP2712)</name>
    <name type="common">Cryptophyte</name>
    <dbReference type="NCBI Taxonomy" id="905079"/>
    <lineage>
        <taxon>Eukaryota</taxon>
        <taxon>Cryptophyceae</taxon>
        <taxon>Pyrenomonadales</taxon>
        <taxon>Geminigeraceae</taxon>
        <taxon>Guillardia</taxon>
    </lineage>
</organism>
<dbReference type="Proteomes" id="UP000011087">
    <property type="component" value="Unassembled WGS sequence"/>
</dbReference>
<evidence type="ECO:0000313" key="3">
    <source>
        <dbReference type="EnsemblProtists" id="EKX43161"/>
    </source>
</evidence>
<sequence length="320" mass="37402">MKAESELNEVLRQLEQDADVLNGRIRKRTIFFFLVLVASVMASPCFLISLREAGYVEVKKGTAFCRFLSGWDFCMQQTKFWTKTSFLWLYMKTACALSPKMVEAKPYEFNLYNPPLMKDGFFGKGQGFCVPDAEWQKCYSSWPCCKHKPNFCWEFIWNGGRKLADIEPFMFRQGSSRVVVDSCSLHGGCNVMIRRYRKWELISETSSIKYERDVVETKLIGVALEEVQAVNKTLNVNLDLRGWGLPSSTQYLLKLGPHSDPREWRVHQEDQVMSKHRAGRRYRTWQLVSRYSIVGTDMQGNAHEFVSWHQREWKSYQDVM</sequence>
<keyword evidence="1" id="KW-1133">Transmembrane helix</keyword>
<evidence type="ECO:0000313" key="4">
    <source>
        <dbReference type="Proteomes" id="UP000011087"/>
    </source>
</evidence>
<accession>L1J3R9</accession>